<evidence type="ECO:0000313" key="3">
    <source>
        <dbReference type="Proteomes" id="UP000007463"/>
    </source>
</evidence>
<feature type="signal peptide" evidence="1">
    <location>
        <begin position="1"/>
        <end position="18"/>
    </location>
</feature>
<dbReference type="EMBL" id="CP002542">
    <property type="protein sequence ID" value="AEA43012.1"/>
    <property type="molecule type" value="Genomic_DNA"/>
</dbReference>
<dbReference type="KEGG" id="fte:Fluta_1014"/>
<reference evidence="2 3" key="1">
    <citation type="journal article" date="2011" name="Stand. Genomic Sci.">
        <title>Complete genome sequence of the gliding freshwater bacterium Fluviicola taffensis type strain (RW262).</title>
        <authorList>
            <person name="Woyke T."/>
            <person name="Chertkov O."/>
            <person name="Lapidus A."/>
            <person name="Nolan M."/>
            <person name="Lucas S."/>
            <person name="Del Rio T.G."/>
            <person name="Tice H."/>
            <person name="Cheng J.F."/>
            <person name="Tapia R."/>
            <person name="Han C."/>
            <person name="Goodwin L."/>
            <person name="Pitluck S."/>
            <person name="Liolios K."/>
            <person name="Pagani I."/>
            <person name="Ivanova N."/>
            <person name="Huntemann M."/>
            <person name="Mavromatis K."/>
            <person name="Mikhailova N."/>
            <person name="Pati A."/>
            <person name="Chen A."/>
            <person name="Palaniappan K."/>
            <person name="Land M."/>
            <person name="Hauser L."/>
            <person name="Brambilla E.M."/>
            <person name="Rohde M."/>
            <person name="Mwirichia R."/>
            <person name="Sikorski J."/>
            <person name="Tindall B.J."/>
            <person name="Goker M."/>
            <person name="Bristow J."/>
            <person name="Eisen J.A."/>
            <person name="Markowitz V."/>
            <person name="Hugenholtz P."/>
            <person name="Klenk H.P."/>
            <person name="Kyrpides N.C."/>
        </authorList>
    </citation>
    <scope>NUCLEOTIDE SEQUENCE [LARGE SCALE GENOMIC DNA]</scope>
    <source>
        <strain evidence="3">DSM 16823 / RW262 / RW262</strain>
    </source>
</reference>
<sequence precursor="true">MSRLFALLVLFISFQMFSQNLNTTYKKYTEFINKKQFPEAIEALERIEKKAINKNFYRIKVLFFANMIGDSITFMSTLNRLDLSDSVQIKKVMLNNFTVVSGWKDIISNKLSLSRPSDSVFLKDEMDALYKNEIMHRSKISHFYEEMGKEKITPEQFKQKVDSIFQLQRPIDKQNHRCFDRLIDSLGYIPGLNELNTKQTRIIYLILQHYDNNSTKLKYIKMLDKLTKKGLFPHIYFVQIVDRYRAGVGKKLRFGESVKIDENGKQVIDGKLQSTRKVNRNRIKYGLGTI</sequence>
<organism evidence="2 3">
    <name type="scientific">Fluviicola taffensis (strain DSM 16823 / NCIMB 13979 / RW262)</name>
    <dbReference type="NCBI Taxonomy" id="755732"/>
    <lineage>
        <taxon>Bacteria</taxon>
        <taxon>Pseudomonadati</taxon>
        <taxon>Bacteroidota</taxon>
        <taxon>Flavobacteriia</taxon>
        <taxon>Flavobacteriales</taxon>
        <taxon>Crocinitomicaceae</taxon>
        <taxon>Fluviicola</taxon>
    </lineage>
</organism>
<keyword evidence="1" id="KW-0732">Signal</keyword>
<dbReference type="RefSeq" id="WP_013685784.1">
    <property type="nucleotide sequence ID" value="NC_015321.1"/>
</dbReference>
<accession>F2I965</accession>
<reference evidence="3" key="2">
    <citation type="submission" date="2011-02" db="EMBL/GenBank/DDBJ databases">
        <title>The complete genome of Fluviicola taffensis DSM 16823.</title>
        <authorList>
            <consortium name="US DOE Joint Genome Institute (JGI-PGF)"/>
            <person name="Lucas S."/>
            <person name="Copeland A."/>
            <person name="Lapidus A."/>
            <person name="Bruce D."/>
            <person name="Goodwin L."/>
            <person name="Pitluck S."/>
            <person name="Kyrpides N."/>
            <person name="Mavromatis K."/>
            <person name="Ivanova N."/>
            <person name="Mikhailova N."/>
            <person name="Pagani I."/>
            <person name="Chertkov O."/>
            <person name="Detter J.C."/>
            <person name="Han C."/>
            <person name="Tapia R."/>
            <person name="Land M."/>
            <person name="Hauser L."/>
            <person name="Markowitz V."/>
            <person name="Cheng J.-F."/>
            <person name="Hugenholtz P."/>
            <person name="Woyke T."/>
            <person name="Wu D."/>
            <person name="Tindall B."/>
            <person name="Pomrenke H.G."/>
            <person name="Brambilla E."/>
            <person name="Klenk H.-P."/>
            <person name="Eisen J.A."/>
        </authorList>
    </citation>
    <scope>NUCLEOTIDE SEQUENCE [LARGE SCALE GENOMIC DNA]</scope>
    <source>
        <strain evidence="3">DSM 16823 / RW262 / RW262</strain>
    </source>
</reference>
<dbReference type="Proteomes" id="UP000007463">
    <property type="component" value="Chromosome"/>
</dbReference>
<proteinExistence type="predicted"/>
<feature type="chain" id="PRO_5003279617" evidence="1">
    <location>
        <begin position="19"/>
        <end position="290"/>
    </location>
</feature>
<protein>
    <submittedName>
        <fullName evidence="2">Uncharacterized protein</fullName>
    </submittedName>
</protein>
<dbReference type="HOGENOM" id="CLU_1029555_0_0_10"/>
<dbReference type="STRING" id="755732.Fluta_1014"/>
<evidence type="ECO:0000256" key="1">
    <source>
        <dbReference type="SAM" id="SignalP"/>
    </source>
</evidence>
<evidence type="ECO:0000313" key="2">
    <source>
        <dbReference type="EMBL" id="AEA43012.1"/>
    </source>
</evidence>
<dbReference type="AlphaFoldDB" id="F2I965"/>
<keyword evidence="3" id="KW-1185">Reference proteome</keyword>
<gene>
    <name evidence="2" type="ordered locus">Fluta_1014</name>
</gene>
<name>F2I965_FLUTR</name>